<name>D8T6B7_SELML</name>
<keyword evidence="3" id="KW-1185">Reference proteome</keyword>
<dbReference type="HOGENOM" id="CLU_479318_0_0_1"/>
<reference evidence="2 3" key="1">
    <citation type="journal article" date="2011" name="Science">
        <title>The Selaginella genome identifies genetic changes associated with the evolution of vascular plants.</title>
        <authorList>
            <person name="Banks J.A."/>
            <person name="Nishiyama T."/>
            <person name="Hasebe M."/>
            <person name="Bowman J.L."/>
            <person name="Gribskov M."/>
            <person name="dePamphilis C."/>
            <person name="Albert V.A."/>
            <person name="Aono N."/>
            <person name="Aoyama T."/>
            <person name="Ambrose B.A."/>
            <person name="Ashton N.W."/>
            <person name="Axtell M.J."/>
            <person name="Barker E."/>
            <person name="Barker M.S."/>
            <person name="Bennetzen J.L."/>
            <person name="Bonawitz N.D."/>
            <person name="Chapple C."/>
            <person name="Cheng C."/>
            <person name="Correa L.G."/>
            <person name="Dacre M."/>
            <person name="DeBarry J."/>
            <person name="Dreyer I."/>
            <person name="Elias M."/>
            <person name="Engstrom E.M."/>
            <person name="Estelle M."/>
            <person name="Feng L."/>
            <person name="Finet C."/>
            <person name="Floyd S.K."/>
            <person name="Frommer W.B."/>
            <person name="Fujita T."/>
            <person name="Gramzow L."/>
            <person name="Gutensohn M."/>
            <person name="Harholt J."/>
            <person name="Hattori M."/>
            <person name="Heyl A."/>
            <person name="Hirai T."/>
            <person name="Hiwatashi Y."/>
            <person name="Ishikawa M."/>
            <person name="Iwata M."/>
            <person name="Karol K.G."/>
            <person name="Koehler B."/>
            <person name="Kolukisaoglu U."/>
            <person name="Kubo M."/>
            <person name="Kurata T."/>
            <person name="Lalonde S."/>
            <person name="Li K."/>
            <person name="Li Y."/>
            <person name="Litt A."/>
            <person name="Lyons E."/>
            <person name="Manning G."/>
            <person name="Maruyama T."/>
            <person name="Michael T.P."/>
            <person name="Mikami K."/>
            <person name="Miyazaki S."/>
            <person name="Morinaga S."/>
            <person name="Murata T."/>
            <person name="Mueller-Roeber B."/>
            <person name="Nelson D.R."/>
            <person name="Obara M."/>
            <person name="Oguri Y."/>
            <person name="Olmstead R.G."/>
            <person name="Onodera N."/>
            <person name="Petersen B.L."/>
            <person name="Pils B."/>
            <person name="Prigge M."/>
            <person name="Rensing S.A."/>
            <person name="Riano-Pachon D.M."/>
            <person name="Roberts A.W."/>
            <person name="Sato Y."/>
            <person name="Scheller H.V."/>
            <person name="Schulz B."/>
            <person name="Schulz C."/>
            <person name="Shakirov E.V."/>
            <person name="Shibagaki N."/>
            <person name="Shinohara N."/>
            <person name="Shippen D.E."/>
            <person name="Soerensen I."/>
            <person name="Sotooka R."/>
            <person name="Sugimoto N."/>
            <person name="Sugita M."/>
            <person name="Sumikawa N."/>
            <person name="Tanurdzic M."/>
            <person name="Theissen G."/>
            <person name="Ulvskov P."/>
            <person name="Wakazuki S."/>
            <person name="Weng J.K."/>
            <person name="Willats W.W."/>
            <person name="Wipf D."/>
            <person name="Wolf P.G."/>
            <person name="Yang L."/>
            <person name="Zimmer A.D."/>
            <person name="Zhu Q."/>
            <person name="Mitros T."/>
            <person name="Hellsten U."/>
            <person name="Loque D."/>
            <person name="Otillar R."/>
            <person name="Salamov A."/>
            <person name="Schmutz J."/>
            <person name="Shapiro H."/>
            <person name="Lindquist E."/>
            <person name="Lucas S."/>
            <person name="Rokhsar D."/>
            <person name="Grigoriev I.V."/>
        </authorList>
    </citation>
    <scope>NUCLEOTIDE SEQUENCE [LARGE SCALE GENOMIC DNA]</scope>
</reference>
<organism evidence="3">
    <name type="scientific">Selaginella moellendorffii</name>
    <name type="common">Spikemoss</name>
    <dbReference type="NCBI Taxonomy" id="88036"/>
    <lineage>
        <taxon>Eukaryota</taxon>
        <taxon>Viridiplantae</taxon>
        <taxon>Streptophyta</taxon>
        <taxon>Embryophyta</taxon>
        <taxon>Tracheophyta</taxon>
        <taxon>Lycopodiopsida</taxon>
        <taxon>Selaginellales</taxon>
        <taxon>Selaginellaceae</taxon>
        <taxon>Selaginella</taxon>
    </lineage>
</organism>
<dbReference type="Gramene" id="EFJ07770">
    <property type="protein sequence ID" value="EFJ07770"/>
    <property type="gene ID" value="SELMODRAFT_429481"/>
</dbReference>
<dbReference type="InParanoid" id="D8T6B7"/>
<dbReference type="AlphaFoldDB" id="D8T6B7"/>
<dbReference type="KEGG" id="smo:SELMODRAFT_429481"/>
<feature type="compositionally biased region" description="Polar residues" evidence="1">
    <location>
        <begin position="547"/>
        <end position="569"/>
    </location>
</feature>
<sequence length="569" mass="64819">MGETAMYARTMKSLVLVYILVERGQELRRQRVLRINRFTAAVEILNVAASFLSYFTREAIQKQGVLDELVDCGPTGPRKLKPYSSYDKAAITYRSLWWFVFNKEASGKSLSEVIQAAEEELAKDMDSCQQQCDIRKCMGFYLSCIKPRQNTRVHTMGILDTLQWASSSSTTATFSVDRSDIQLKKMEMSELQQKIRVLFDIHGHAHTIPEFKYITDTFYPLLNWYATKLGIKVFEICGRNKLVDEDASVTYEFVEGKWMRDGLQDHHWSLLSWYSMWDLSDLPLQAAQRTTSRALVYSILELHSSGAATRSAILKDGVQFKPGSVIKWEYAQVRKNRIFTPPHPGMHQNGSTGRLERIQHPTTKPPTGKGQRFKTQLHPKNERPQNSNTQLQHKKRLPNVDIRTWASGRPRKVEVVRVPRAEAEVAQITKSEDAPPAEQHLFYTWMILAMDACRNSIQLMGCEFRLTAKLFSQAFELLGAELRMEKPPSWGLSIVTAAKPRLFHLHVNVLHAVPFHSSNRSWSAELDGQKQPGKVGEAGTPCRRNSPENNLTASKQASIKKSSYPMSIL</sequence>
<evidence type="ECO:0000313" key="2">
    <source>
        <dbReference type="EMBL" id="EFJ07770.1"/>
    </source>
</evidence>
<evidence type="ECO:0000313" key="3">
    <source>
        <dbReference type="Proteomes" id="UP000001514"/>
    </source>
</evidence>
<accession>D8T6B7</accession>
<gene>
    <name evidence="2" type="ORF">SELMODRAFT_429481</name>
</gene>
<evidence type="ECO:0000256" key="1">
    <source>
        <dbReference type="SAM" id="MobiDB-lite"/>
    </source>
</evidence>
<feature type="region of interest" description="Disordered" evidence="1">
    <location>
        <begin position="339"/>
        <end position="394"/>
    </location>
</feature>
<protein>
    <submittedName>
        <fullName evidence="2">Uncharacterized protein</fullName>
    </submittedName>
</protein>
<dbReference type="Proteomes" id="UP000001514">
    <property type="component" value="Unassembled WGS sequence"/>
</dbReference>
<dbReference type="EMBL" id="GL377680">
    <property type="protein sequence ID" value="EFJ07770.1"/>
    <property type="molecule type" value="Genomic_DNA"/>
</dbReference>
<proteinExistence type="predicted"/>
<feature type="region of interest" description="Disordered" evidence="1">
    <location>
        <begin position="523"/>
        <end position="569"/>
    </location>
</feature>